<gene>
    <name evidence="9" type="ORF">CLN94_06305</name>
</gene>
<dbReference type="InterPro" id="IPR051800">
    <property type="entry name" value="PqiA-PqiB_transport"/>
</dbReference>
<evidence type="ECO:0000256" key="2">
    <source>
        <dbReference type="ARBA" id="ARBA00022475"/>
    </source>
</evidence>
<keyword evidence="6 7" id="KW-0472">Membrane</keyword>
<dbReference type="PANTHER" id="PTHR30462:SF0">
    <property type="entry name" value="INTERMEMBRANE TRANSPORT PROTEIN YEBT"/>
    <property type="match status" value="1"/>
</dbReference>
<evidence type="ECO:0000313" key="9">
    <source>
        <dbReference type="EMBL" id="PCD76720.1"/>
    </source>
</evidence>
<comment type="caution">
    <text evidence="9">The sequence shown here is derived from an EMBL/GenBank/DDBJ whole genome shotgun (WGS) entry which is preliminary data.</text>
</comment>
<dbReference type="EMBL" id="NTJD01000004">
    <property type="protein sequence ID" value="PCD76720.1"/>
    <property type="molecule type" value="Genomic_DNA"/>
</dbReference>
<dbReference type="RefSeq" id="WP_096432320.1">
    <property type="nucleotide sequence ID" value="NZ_NTJD01000004.1"/>
</dbReference>
<keyword evidence="3" id="KW-0997">Cell inner membrane</keyword>
<proteinExistence type="predicted"/>
<evidence type="ECO:0000259" key="8">
    <source>
        <dbReference type="Pfam" id="PF02470"/>
    </source>
</evidence>
<evidence type="ECO:0000313" key="10">
    <source>
        <dbReference type="Proteomes" id="UP000243507"/>
    </source>
</evidence>
<dbReference type="Pfam" id="PF02470">
    <property type="entry name" value="MlaD"/>
    <property type="match status" value="3"/>
</dbReference>
<keyword evidence="5 7" id="KW-1133">Transmembrane helix</keyword>
<reference evidence="9 10" key="1">
    <citation type="submission" date="2017-09" db="EMBL/GenBank/DDBJ databases">
        <title>A multilocus sequence analysis scheme for characterization of bacteria in the genus Thioclava.</title>
        <authorList>
            <person name="Liu Y."/>
            <person name="Shao Z."/>
        </authorList>
    </citation>
    <scope>NUCLEOTIDE SEQUENCE [LARGE SCALE GENOMIC DNA]</scope>
    <source>
        <strain evidence="9 10">CAU 1312</strain>
    </source>
</reference>
<feature type="domain" description="Mce/MlaD" evidence="8">
    <location>
        <begin position="50"/>
        <end position="135"/>
    </location>
</feature>
<sequence length="673" mass="71312">MTDQRPPAELVTEPAPDPIWTRLSVIWLVPLFALAVTLGVAWKSYSDRGELIEIDFADATGLRPGETVLRFREVEVGRIETIGFTPDLASVRIGVRVNKDVAPFIDAEARFWLVRPQVSAQGISRLDTVLSGTFIEGYWDATPGASTRRFTGLDRPPVTLDPSKGTWIELRADDAGGLAEGAPVLFRGVTVGRLQNLRLNEADSGVTLDAFIEAPHDRRLTTNTRFWDTSGVSVSLDATGVSLDIRSLASLVQGGVEFATFASGGTQVENGQGFRLYPGAEAARNSIFGAGISEPARYILLFDEAVEGIERGTKVQFRGIEAGEVTDLSIRMFTDTTGTPFAKQQITIALAPERLGLAPGTEQEYVNEFLAGEVLHGMRARIAGVGLLGSTLVIELTDVPDLPEAEMNLSAVPYPTIPTAAAATNDLAATAEGVFNRISALPIEELLASAIRTLDSVSALAESEQTRALPGELTGLMAELRELADGLNEGEAAAKTITALDGLSSAATSVQTEIEGLGAALASTDAAAQAVAAMPLEQIGAQIDGLLADLRTMLGSEDAEQLPRALSDTLEQSAALLAELREGGAAEKLNGTLVAAEGAASALEGATARLPELTAKLETLVTTAERLVASYGERSAFNAEVLDTMRELRRATSAFGSLARMIERNPRAFILGR</sequence>
<accession>A0A2A4CQX7</accession>
<keyword evidence="4 7" id="KW-0812">Transmembrane</keyword>
<evidence type="ECO:0000256" key="5">
    <source>
        <dbReference type="ARBA" id="ARBA00022989"/>
    </source>
</evidence>
<feature type="domain" description="Mce/MlaD" evidence="8">
    <location>
        <begin position="168"/>
        <end position="225"/>
    </location>
</feature>
<dbReference type="PANTHER" id="PTHR30462">
    <property type="entry name" value="INTERMEMBRANE TRANSPORT PROTEIN PQIB-RELATED"/>
    <property type="match status" value="1"/>
</dbReference>
<dbReference type="OrthoDB" id="9806984at2"/>
<dbReference type="GO" id="GO:0005886">
    <property type="term" value="C:plasma membrane"/>
    <property type="evidence" value="ECO:0007669"/>
    <property type="project" value="UniProtKB-SubCell"/>
</dbReference>
<protein>
    <submittedName>
        <fullName evidence="9">Paraquat-inducible protein B</fullName>
    </submittedName>
</protein>
<keyword evidence="10" id="KW-1185">Reference proteome</keyword>
<dbReference type="Proteomes" id="UP000243507">
    <property type="component" value="Unassembled WGS sequence"/>
</dbReference>
<evidence type="ECO:0000256" key="1">
    <source>
        <dbReference type="ARBA" id="ARBA00004533"/>
    </source>
</evidence>
<organism evidence="9 10">
    <name type="scientific">Pseudothioclava arenosa</name>
    <dbReference type="NCBI Taxonomy" id="1795308"/>
    <lineage>
        <taxon>Bacteria</taxon>
        <taxon>Pseudomonadati</taxon>
        <taxon>Pseudomonadota</taxon>
        <taxon>Alphaproteobacteria</taxon>
        <taxon>Rhodobacterales</taxon>
        <taxon>Paracoccaceae</taxon>
        <taxon>Pseudothioclava</taxon>
    </lineage>
</organism>
<feature type="transmembrane region" description="Helical" evidence="7">
    <location>
        <begin position="20"/>
        <end position="42"/>
    </location>
</feature>
<evidence type="ECO:0000256" key="6">
    <source>
        <dbReference type="ARBA" id="ARBA00023136"/>
    </source>
</evidence>
<dbReference type="AlphaFoldDB" id="A0A2A4CQX7"/>
<evidence type="ECO:0000256" key="3">
    <source>
        <dbReference type="ARBA" id="ARBA00022519"/>
    </source>
</evidence>
<name>A0A2A4CQX7_9RHOB</name>
<comment type="subcellular location">
    <subcellularLocation>
        <location evidence="1">Cell inner membrane</location>
    </subcellularLocation>
</comment>
<evidence type="ECO:0000256" key="7">
    <source>
        <dbReference type="SAM" id="Phobius"/>
    </source>
</evidence>
<dbReference type="InterPro" id="IPR003399">
    <property type="entry name" value="Mce/MlaD"/>
</dbReference>
<keyword evidence="2" id="KW-1003">Cell membrane</keyword>
<evidence type="ECO:0000256" key="4">
    <source>
        <dbReference type="ARBA" id="ARBA00022692"/>
    </source>
</evidence>
<feature type="domain" description="Mce/MlaD" evidence="8">
    <location>
        <begin position="297"/>
        <end position="395"/>
    </location>
</feature>